<gene>
    <name evidence="11" type="primary">dnaX</name>
    <name evidence="14" type="ORF">LZ24_01812</name>
</gene>
<dbReference type="PRINTS" id="PR00300">
    <property type="entry name" value="CLPPROTEASEA"/>
</dbReference>
<dbReference type="FunFam" id="3.40.50.300:FF:000014">
    <property type="entry name" value="DNA polymerase III subunit gamma/tau"/>
    <property type="match status" value="1"/>
</dbReference>
<evidence type="ECO:0000256" key="7">
    <source>
        <dbReference type="ARBA" id="ARBA00022833"/>
    </source>
</evidence>
<dbReference type="EMBL" id="VLLC01000012">
    <property type="protein sequence ID" value="TWI71795.1"/>
    <property type="molecule type" value="Genomic_DNA"/>
</dbReference>
<feature type="compositionally biased region" description="Pro residues" evidence="12">
    <location>
        <begin position="510"/>
        <end position="519"/>
    </location>
</feature>
<accession>A0A562RRR6</accession>
<dbReference type="GO" id="GO:0005524">
    <property type="term" value="F:ATP binding"/>
    <property type="evidence" value="ECO:0007669"/>
    <property type="project" value="UniProtKB-KW"/>
</dbReference>
<dbReference type="InterPro" id="IPR008921">
    <property type="entry name" value="DNA_pol3_clamp-load_cplx_C"/>
</dbReference>
<evidence type="ECO:0000256" key="1">
    <source>
        <dbReference type="ARBA" id="ARBA00006360"/>
    </source>
</evidence>
<dbReference type="GO" id="GO:0003677">
    <property type="term" value="F:DNA binding"/>
    <property type="evidence" value="ECO:0007669"/>
    <property type="project" value="InterPro"/>
</dbReference>
<dbReference type="InterPro" id="IPR050238">
    <property type="entry name" value="DNA_Rep/Repair_Clamp_Loader"/>
</dbReference>
<evidence type="ECO:0000259" key="13">
    <source>
        <dbReference type="SMART" id="SM00382"/>
    </source>
</evidence>
<feature type="domain" description="AAA+ ATPase" evidence="13">
    <location>
        <begin position="37"/>
        <end position="179"/>
    </location>
</feature>
<keyword evidence="8 11" id="KW-0067">ATP-binding</keyword>
<dbReference type="Pfam" id="PF13177">
    <property type="entry name" value="DNA_pol3_delta2"/>
    <property type="match status" value="1"/>
</dbReference>
<dbReference type="GO" id="GO:0003887">
    <property type="term" value="F:DNA-directed DNA polymerase activity"/>
    <property type="evidence" value="ECO:0007669"/>
    <property type="project" value="UniProtKB-KW"/>
</dbReference>
<evidence type="ECO:0000256" key="3">
    <source>
        <dbReference type="ARBA" id="ARBA00022695"/>
    </source>
</evidence>
<dbReference type="InterPro" id="IPR012763">
    <property type="entry name" value="DNA_pol_III_sug/sutau_N"/>
</dbReference>
<dbReference type="RefSeq" id="WP_144684685.1">
    <property type="nucleotide sequence ID" value="NZ_VLLC01000012.1"/>
</dbReference>
<keyword evidence="5" id="KW-0479">Metal-binding</keyword>
<keyword evidence="6 11" id="KW-0547">Nucleotide-binding</keyword>
<comment type="subunit">
    <text evidence="11">DNA polymerase III contains a core (composed of alpha, epsilon and theta chains) that associates with a tau subunit. This core dimerizes to form the POLIII' complex. PolIII' associates with the gamma complex (composed of gamma, delta, delta', psi and chi chains) and with the beta chain to form the complete DNA polymerase III complex.</text>
</comment>
<keyword evidence="4 11" id="KW-0235">DNA replication</keyword>
<dbReference type="Proteomes" id="UP000318307">
    <property type="component" value="Unassembled WGS sequence"/>
</dbReference>
<evidence type="ECO:0000256" key="12">
    <source>
        <dbReference type="SAM" id="MobiDB-lite"/>
    </source>
</evidence>
<dbReference type="Gene3D" id="3.40.50.300">
    <property type="entry name" value="P-loop containing nucleotide triphosphate hydrolases"/>
    <property type="match status" value="1"/>
</dbReference>
<keyword evidence="3 11" id="KW-0548">Nucleotidyltransferase</keyword>
<dbReference type="GO" id="GO:0046872">
    <property type="term" value="F:metal ion binding"/>
    <property type="evidence" value="ECO:0007669"/>
    <property type="project" value="UniProtKB-KW"/>
</dbReference>
<dbReference type="InterPro" id="IPR022754">
    <property type="entry name" value="DNA_pol_III_gamma-3"/>
</dbReference>
<evidence type="ECO:0000256" key="5">
    <source>
        <dbReference type="ARBA" id="ARBA00022723"/>
    </source>
</evidence>
<dbReference type="EC" id="2.7.7.7" evidence="11"/>
<dbReference type="PANTHER" id="PTHR11669:SF0">
    <property type="entry name" value="PROTEIN STICHEL-LIKE 2"/>
    <property type="match status" value="1"/>
</dbReference>
<evidence type="ECO:0000256" key="4">
    <source>
        <dbReference type="ARBA" id="ARBA00022705"/>
    </source>
</evidence>
<dbReference type="NCBIfam" id="NF004046">
    <property type="entry name" value="PRK05563.1"/>
    <property type="match status" value="1"/>
</dbReference>
<evidence type="ECO:0000256" key="9">
    <source>
        <dbReference type="ARBA" id="ARBA00022932"/>
    </source>
</evidence>
<feature type="region of interest" description="Disordered" evidence="12">
    <location>
        <begin position="387"/>
        <end position="523"/>
    </location>
</feature>
<proteinExistence type="inferred from homology"/>
<keyword evidence="7" id="KW-0862">Zinc</keyword>
<evidence type="ECO:0000256" key="11">
    <source>
        <dbReference type="RuleBase" id="RU364063"/>
    </source>
</evidence>
<dbReference type="InterPro" id="IPR027417">
    <property type="entry name" value="P-loop_NTPase"/>
</dbReference>
<organism evidence="14 15">
    <name type="scientific">Desulfobotulus alkaliphilus</name>
    <dbReference type="NCBI Taxonomy" id="622671"/>
    <lineage>
        <taxon>Bacteria</taxon>
        <taxon>Pseudomonadati</taxon>
        <taxon>Thermodesulfobacteriota</taxon>
        <taxon>Desulfobacteria</taxon>
        <taxon>Desulfobacterales</taxon>
        <taxon>Desulfobacteraceae</taxon>
        <taxon>Desulfobotulus</taxon>
    </lineage>
</organism>
<dbReference type="InterPro" id="IPR045085">
    <property type="entry name" value="HLD_clamp_pol_III_gamma_tau"/>
</dbReference>
<dbReference type="InterPro" id="IPR001270">
    <property type="entry name" value="ClpA/B"/>
</dbReference>
<dbReference type="Gene3D" id="1.20.272.10">
    <property type="match status" value="1"/>
</dbReference>
<comment type="caution">
    <text evidence="14">The sequence shown here is derived from an EMBL/GenBank/DDBJ whole genome shotgun (WGS) entry which is preliminary data.</text>
</comment>
<evidence type="ECO:0000256" key="6">
    <source>
        <dbReference type="ARBA" id="ARBA00022741"/>
    </source>
</evidence>
<feature type="compositionally biased region" description="Pro residues" evidence="12">
    <location>
        <begin position="398"/>
        <end position="410"/>
    </location>
</feature>
<sequence length="647" mass="69820">MSYLVLARKYRSQSFSEIIAQEHVTRTLQNAILAGRVAHAILFCGPRGTGKTSIARILAKAMNCSEGPAPSPCNQCRSCKEITAGNGVDVMEIDGASNNSVDQVRELREGLGYMPAHSRYRIYIIDEVHMLSTAAFNALLKTLEEPPAHVLFFFATTEPHKIPLTILSRCQRHDLRRVSTPELTAHLALLCASESVSIGEEGLDMIAREADGSVRDALSLLDRVIAGLHGASAAREDVAAILGLAARSQSFHMAAALFQGDTAGVLSIIRDLHDSGVDLKKFHADLSTHIRNLLVAKVEPAKCREILDLPDSAIQSLLDQAAPLTTHYLSRLMDILMAEETGMRHASHPRLALETLMLRCLRIQPALSIDRLVERLDALRNDMLAGPENAPAFKNPPLLSPGPANQPLPAPGSEDKAASGIQESRSLPPDPAAPPTNTKAPADKGPTVMPHPAKESAAPAQKKTSPATDTGVPAEDHGPAPAEKPLPPAMDPAFMDMPEEAPWPDTLAKPPEPTPPPPSAKAVDPEAGWKLLVADIRKNTPSLGELFATKTTLKKVSDQSIHIEVQGSGFSVARLGNKKTRHMVESLTEKYFGKALKLEVSTLESDSSESLRNQSEKEHLRNDATTHALVQDALEIFKGRVADVTFL</sequence>
<name>A0A562RRR6_9BACT</name>
<comment type="function">
    <text evidence="11">DNA polymerase III is a complex, multichain enzyme responsible for most of the replicative synthesis in bacteria. This DNA polymerase also exhibits 3' to 5' exonuclease activity.</text>
</comment>
<dbReference type="InterPro" id="IPR003593">
    <property type="entry name" value="AAA+_ATPase"/>
</dbReference>
<dbReference type="Pfam" id="PF22608">
    <property type="entry name" value="DNAX_ATPase_lid"/>
    <property type="match status" value="1"/>
</dbReference>
<comment type="similarity">
    <text evidence="1 11">Belongs to the DnaX/STICHEL family.</text>
</comment>
<dbReference type="OrthoDB" id="9810148at2"/>
<evidence type="ECO:0000313" key="14">
    <source>
        <dbReference type="EMBL" id="TWI71795.1"/>
    </source>
</evidence>
<dbReference type="PANTHER" id="PTHR11669">
    <property type="entry name" value="REPLICATION FACTOR C / DNA POLYMERASE III GAMMA-TAU SUBUNIT"/>
    <property type="match status" value="1"/>
</dbReference>
<dbReference type="Pfam" id="PF12169">
    <property type="entry name" value="DNA_pol3_gamma3"/>
    <property type="match status" value="1"/>
</dbReference>
<dbReference type="CDD" id="cd00009">
    <property type="entry name" value="AAA"/>
    <property type="match status" value="1"/>
</dbReference>
<dbReference type="GO" id="GO:0009360">
    <property type="term" value="C:DNA polymerase III complex"/>
    <property type="evidence" value="ECO:0007669"/>
    <property type="project" value="InterPro"/>
</dbReference>
<dbReference type="SMART" id="SM00382">
    <property type="entry name" value="AAA"/>
    <property type="match status" value="1"/>
</dbReference>
<dbReference type="NCBIfam" id="TIGR02397">
    <property type="entry name" value="dnaX_nterm"/>
    <property type="match status" value="1"/>
</dbReference>
<dbReference type="AlphaFoldDB" id="A0A562RRR6"/>
<evidence type="ECO:0000256" key="2">
    <source>
        <dbReference type="ARBA" id="ARBA00022679"/>
    </source>
</evidence>
<protein>
    <recommendedName>
        <fullName evidence="11">DNA polymerase III subunit gamma/tau</fullName>
        <ecNumber evidence="11">2.7.7.7</ecNumber>
    </recommendedName>
</protein>
<dbReference type="GO" id="GO:0006261">
    <property type="term" value="P:DNA-templated DNA replication"/>
    <property type="evidence" value="ECO:0007669"/>
    <property type="project" value="TreeGrafter"/>
</dbReference>
<evidence type="ECO:0000313" key="15">
    <source>
        <dbReference type="Proteomes" id="UP000318307"/>
    </source>
</evidence>
<evidence type="ECO:0000256" key="10">
    <source>
        <dbReference type="ARBA" id="ARBA00049244"/>
    </source>
</evidence>
<dbReference type="Gene3D" id="1.10.8.60">
    <property type="match status" value="1"/>
</dbReference>
<keyword evidence="9 11" id="KW-0239">DNA-directed DNA polymerase</keyword>
<comment type="catalytic activity">
    <reaction evidence="10 11">
        <text>DNA(n) + a 2'-deoxyribonucleoside 5'-triphosphate = DNA(n+1) + diphosphate</text>
        <dbReference type="Rhea" id="RHEA:22508"/>
        <dbReference type="Rhea" id="RHEA-COMP:17339"/>
        <dbReference type="Rhea" id="RHEA-COMP:17340"/>
        <dbReference type="ChEBI" id="CHEBI:33019"/>
        <dbReference type="ChEBI" id="CHEBI:61560"/>
        <dbReference type="ChEBI" id="CHEBI:173112"/>
        <dbReference type="EC" id="2.7.7.7"/>
    </reaction>
</comment>
<evidence type="ECO:0000256" key="8">
    <source>
        <dbReference type="ARBA" id="ARBA00022840"/>
    </source>
</evidence>
<keyword evidence="2 11" id="KW-0808">Transferase</keyword>
<keyword evidence="15" id="KW-1185">Reference proteome</keyword>
<dbReference type="SUPFAM" id="SSF48019">
    <property type="entry name" value="post-AAA+ oligomerization domain-like"/>
    <property type="match status" value="1"/>
</dbReference>
<reference evidence="14 15" key="1">
    <citation type="submission" date="2019-07" db="EMBL/GenBank/DDBJ databases">
        <title>Genome sequencing of 100 strains of the haloalkaliphilic chemolithoautotrophic sulfur-oxidizing bacterium Thioalkalivibrio.</title>
        <authorList>
            <person name="Muyzer G."/>
        </authorList>
    </citation>
    <scope>NUCLEOTIDE SEQUENCE [LARGE SCALE GENOMIC DNA]</scope>
    <source>
        <strain evidence="14 15">ASO4-4</strain>
    </source>
</reference>
<dbReference type="SUPFAM" id="SSF52540">
    <property type="entry name" value="P-loop containing nucleoside triphosphate hydrolases"/>
    <property type="match status" value="1"/>
</dbReference>
<feature type="compositionally biased region" description="Low complexity" evidence="12">
    <location>
        <begin position="435"/>
        <end position="444"/>
    </location>
</feature>